<gene>
    <name evidence="2" type="ordered locus">bpr_I0533</name>
</gene>
<evidence type="ECO:0000313" key="2">
    <source>
        <dbReference type="EMBL" id="ADL33279.1"/>
    </source>
</evidence>
<evidence type="ECO:0008006" key="4">
    <source>
        <dbReference type="Google" id="ProtNLM"/>
    </source>
</evidence>
<sequence>MSKHVEGKIYKGRKADLISGILAVIKIIFFMFIVPFCIGVLLNGILPVVRRTVGITFIFGYVVYFAVFELVAIPCMLHYVYNAFSYCTYIYLVISLLLALAGIVKAVYLLRKHGMDYLTLFPGETHATAHELLSPRSDPRMLKLSYSVESRIYWGIFFTLLLVQMILAVVMSSFDGDDAYYVVESLLAQQADVMNTILPYTGTSTSLDIRHALAVITMWIAYMARICGVHATIMSHSVVPVLIIPLVYLVYVEIARILFRRRQEVIPVFMIIVSFLMMFGNISIYTPATFFLTRTWQGKAIVNSLVFPLIMWVFLWMLEDSRKRPIFGPKVDNSTESYEEYKEHKTIYKISPWIFLTLINMLSGVCTSMGVIFGTGLVALFTLVLLLFERNLRVVIGAICCVIPNALYLLVYLGLFHS</sequence>
<keyword evidence="3" id="KW-1185">Reference proteome</keyword>
<evidence type="ECO:0000256" key="1">
    <source>
        <dbReference type="SAM" id="Phobius"/>
    </source>
</evidence>
<keyword evidence="1" id="KW-0472">Membrane</keyword>
<feature type="transmembrane region" description="Helical" evidence="1">
    <location>
        <begin position="21"/>
        <end position="46"/>
    </location>
</feature>
<feature type="transmembrane region" description="Helical" evidence="1">
    <location>
        <begin position="266"/>
        <end position="288"/>
    </location>
</feature>
<dbReference type="EMBL" id="CP001810">
    <property type="protein sequence ID" value="ADL33279.1"/>
    <property type="molecule type" value="Genomic_DNA"/>
</dbReference>
<feature type="transmembrane region" description="Helical" evidence="1">
    <location>
        <begin position="355"/>
        <end position="388"/>
    </location>
</feature>
<keyword evidence="1" id="KW-1133">Transmembrane helix</keyword>
<dbReference type="KEGG" id="bpb:bpr_I0533"/>
<proteinExistence type="predicted"/>
<name>E0S0F4_BUTPB</name>
<feature type="transmembrane region" description="Helical" evidence="1">
    <location>
        <begin position="300"/>
        <end position="318"/>
    </location>
</feature>
<feature type="transmembrane region" description="Helical" evidence="1">
    <location>
        <begin position="394"/>
        <end position="415"/>
    </location>
</feature>
<keyword evidence="1" id="KW-0812">Transmembrane</keyword>
<feature type="transmembrane region" description="Helical" evidence="1">
    <location>
        <begin position="152"/>
        <end position="171"/>
    </location>
</feature>
<dbReference type="Proteomes" id="UP000001299">
    <property type="component" value="Chromosome 1"/>
</dbReference>
<dbReference type="Pfam" id="PF19554">
    <property type="entry name" value="DUF6077"/>
    <property type="match status" value="1"/>
</dbReference>
<reference evidence="2 3" key="1">
    <citation type="journal article" date="2010" name="PLoS ONE">
        <title>The glycobiome of the rumen bacterium Butyrivibrio proteoclasticus B316(T) highlights adaptation to a polysaccharide-rich environment.</title>
        <authorList>
            <person name="Kelly W.J."/>
            <person name="Leahy S.C."/>
            <person name="Altermann E."/>
            <person name="Yeoman C.J."/>
            <person name="Dunne J.C."/>
            <person name="Kong Z."/>
            <person name="Pacheco D.M."/>
            <person name="Li D."/>
            <person name="Noel S.J."/>
            <person name="Moon C.D."/>
            <person name="Cookson A.L."/>
            <person name="Attwood G.T."/>
        </authorList>
    </citation>
    <scope>NUCLEOTIDE SEQUENCE [LARGE SCALE GENOMIC DNA]</scope>
    <source>
        <strain evidence="3">ATCC 51982 / DSM 14932 / B316</strain>
    </source>
</reference>
<dbReference type="AlphaFoldDB" id="E0S0F4"/>
<feature type="transmembrane region" description="Helical" evidence="1">
    <location>
        <begin position="58"/>
        <end position="81"/>
    </location>
</feature>
<feature type="transmembrane region" description="Helical" evidence="1">
    <location>
        <begin position="88"/>
        <end position="110"/>
    </location>
</feature>
<evidence type="ECO:0000313" key="3">
    <source>
        <dbReference type="Proteomes" id="UP000001299"/>
    </source>
</evidence>
<dbReference type="STRING" id="515622.bpr_I0533"/>
<dbReference type="HOGENOM" id="CLU_054341_0_0_9"/>
<organism evidence="2 3">
    <name type="scientific">Butyrivibrio proteoclasticus (strain ATCC 51982 / DSM 14932 / B316)</name>
    <name type="common">Clostridium proteoclasticum</name>
    <dbReference type="NCBI Taxonomy" id="515622"/>
    <lineage>
        <taxon>Bacteria</taxon>
        <taxon>Bacillati</taxon>
        <taxon>Bacillota</taxon>
        <taxon>Clostridia</taxon>
        <taxon>Lachnospirales</taxon>
        <taxon>Lachnospiraceae</taxon>
        <taxon>Butyrivibrio</taxon>
    </lineage>
</organism>
<accession>E0S0F4</accession>
<dbReference type="RefSeq" id="WP_013279936.1">
    <property type="nucleotide sequence ID" value="NC_014387.1"/>
</dbReference>
<dbReference type="eggNOG" id="ENOG5030TSQ">
    <property type="taxonomic scope" value="Bacteria"/>
</dbReference>
<dbReference type="InterPro" id="IPR045723">
    <property type="entry name" value="DUF6077"/>
</dbReference>
<feature type="transmembrane region" description="Helical" evidence="1">
    <location>
        <begin position="239"/>
        <end position="259"/>
    </location>
</feature>
<protein>
    <recommendedName>
        <fullName evidence="4">Transmembrane protein</fullName>
    </recommendedName>
</protein>
<feature type="transmembrane region" description="Helical" evidence="1">
    <location>
        <begin position="212"/>
        <end position="233"/>
    </location>
</feature>